<evidence type="ECO:0000313" key="6">
    <source>
        <dbReference type="Proteomes" id="UP001519287"/>
    </source>
</evidence>
<proteinExistence type="inferred from homology"/>
<comment type="caution">
    <text evidence="5">The sequence shown here is derived from an EMBL/GenBank/DDBJ whole genome shotgun (WGS) entry which is preliminary data.</text>
</comment>
<feature type="transmembrane region" description="Helical" evidence="3">
    <location>
        <begin position="89"/>
        <end position="108"/>
    </location>
</feature>
<feature type="domain" description="EamA" evidence="4">
    <location>
        <begin position="2"/>
        <end position="131"/>
    </location>
</feature>
<organism evidence="5 6">
    <name type="scientific">Paenibacillus eucommiae</name>
    <dbReference type="NCBI Taxonomy" id="1355755"/>
    <lineage>
        <taxon>Bacteria</taxon>
        <taxon>Bacillati</taxon>
        <taxon>Bacillota</taxon>
        <taxon>Bacilli</taxon>
        <taxon>Bacillales</taxon>
        <taxon>Paenibacillaceae</taxon>
        <taxon>Paenibacillus</taxon>
    </lineage>
</organism>
<comment type="subcellular location">
    <subcellularLocation>
        <location evidence="1">Endomembrane system</location>
        <topology evidence="1">Multi-pass membrane protein</topology>
    </subcellularLocation>
</comment>
<feature type="transmembrane region" description="Helical" evidence="3">
    <location>
        <begin position="58"/>
        <end position="77"/>
    </location>
</feature>
<reference evidence="5 6" key="1">
    <citation type="submission" date="2021-03" db="EMBL/GenBank/DDBJ databases">
        <title>Genomic Encyclopedia of Type Strains, Phase IV (KMG-IV): sequencing the most valuable type-strain genomes for metagenomic binning, comparative biology and taxonomic classification.</title>
        <authorList>
            <person name="Goeker M."/>
        </authorList>
    </citation>
    <scope>NUCLEOTIDE SEQUENCE [LARGE SCALE GENOMIC DNA]</scope>
    <source>
        <strain evidence="5 6">DSM 26048</strain>
    </source>
</reference>
<dbReference type="PANTHER" id="PTHR22911">
    <property type="entry name" value="ACYL-MALONYL CONDENSING ENZYME-RELATED"/>
    <property type="match status" value="1"/>
</dbReference>
<feature type="transmembrane region" description="Helical" evidence="3">
    <location>
        <begin position="247"/>
        <end position="268"/>
    </location>
</feature>
<feature type="transmembrane region" description="Helical" evidence="3">
    <location>
        <begin position="172"/>
        <end position="191"/>
    </location>
</feature>
<evidence type="ECO:0000313" key="5">
    <source>
        <dbReference type="EMBL" id="MBP1995125.1"/>
    </source>
</evidence>
<name>A0ABS4J777_9BACL</name>
<dbReference type="EMBL" id="JAGGLB010000031">
    <property type="protein sequence ID" value="MBP1995125.1"/>
    <property type="molecule type" value="Genomic_DNA"/>
</dbReference>
<accession>A0ABS4J777</accession>
<sequence>MWFVFAAAAAMCFGIRGILYQWTSQRPIDRNMLLFGVYLSGSLIAFALNLNLNQAWTYGVWMGIPMGIFSFIANASMYKGFSVGRASMIAMFTGLPPVVVVVVAYFLWGEALGITQLAGFLIVIAGVLVIRYSRDLKLGQLQGLQWGLLTMFFFGLTDISSKQATLFEAATLPLLTVMYGTGAVLFASLFVQAKLKALRNVSQRNASGQARVSGHESATDQQLQVSGVSVGSASIALPAAWTMKRTFIWGMFVGITNIAGMIFIVHAFRDGVTGIVSVISAMNLVIVLLYARFYLKEMISRREALGMLLALAGIVVLRLAS</sequence>
<keyword evidence="3" id="KW-0472">Membrane</keyword>
<dbReference type="SUPFAM" id="SSF103481">
    <property type="entry name" value="Multidrug resistance efflux transporter EmrE"/>
    <property type="match status" value="2"/>
</dbReference>
<evidence type="ECO:0000259" key="4">
    <source>
        <dbReference type="Pfam" id="PF00892"/>
    </source>
</evidence>
<dbReference type="InterPro" id="IPR000620">
    <property type="entry name" value="EamA_dom"/>
</dbReference>
<feature type="domain" description="EamA" evidence="4">
    <location>
        <begin position="229"/>
        <end position="317"/>
    </location>
</feature>
<keyword evidence="3" id="KW-1133">Transmembrane helix</keyword>
<gene>
    <name evidence="5" type="ORF">J2Z66_006767</name>
</gene>
<keyword evidence="6" id="KW-1185">Reference proteome</keyword>
<dbReference type="RefSeq" id="WP_209976947.1">
    <property type="nucleotide sequence ID" value="NZ_JAGGLB010000031.1"/>
</dbReference>
<feature type="transmembrane region" description="Helical" evidence="3">
    <location>
        <begin position="144"/>
        <end position="160"/>
    </location>
</feature>
<evidence type="ECO:0000256" key="1">
    <source>
        <dbReference type="ARBA" id="ARBA00004127"/>
    </source>
</evidence>
<evidence type="ECO:0000256" key="3">
    <source>
        <dbReference type="SAM" id="Phobius"/>
    </source>
</evidence>
<dbReference type="PANTHER" id="PTHR22911:SF137">
    <property type="entry name" value="SOLUTE CARRIER FAMILY 35 MEMBER G2-RELATED"/>
    <property type="match status" value="1"/>
</dbReference>
<dbReference type="Pfam" id="PF00892">
    <property type="entry name" value="EamA"/>
    <property type="match status" value="2"/>
</dbReference>
<comment type="similarity">
    <text evidence="2">Belongs to the EamA transporter family.</text>
</comment>
<evidence type="ECO:0000256" key="2">
    <source>
        <dbReference type="ARBA" id="ARBA00007362"/>
    </source>
</evidence>
<dbReference type="Proteomes" id="UP001519287">
    <property type="component" value="Unassembled WGS sequence"/>
</dbReference>
<dbReference type="Gene3D" id="1.10.3730.20">
    <property type="match status" value="2"/>
</dbReference>
<feature type="transmembrane region" description="Helical" evidence="3">
    <location>
        <begin position="32"/>
        <end position="52"/>
    </location>
</feature>
<dbReference type="InterPro" id="IPR037185">
    <property type="entry name" value="EmrE-like"/>
</dbReference>
<protein>
    <submittedName>
        <fullName evidence="5">Drug/metabolite transporter (DMT)-like permease</fullName>
    </submittedName>
</protein>
<keyword evidence="3" id="KW-0812">Transmembrane</keyword>
<feature type="transmembrane region" description="Helical" evidence="3">
    <location>
        <begin position="274"/>
        <end position="291"/>
    </location>
</feature>
<feature type="transmembrane region" description="Helical" evidence="3">
    <location>
        <begin position="114"/>
        <end position="132"/>
    </location>
</feature>
<feature type="transmembrane region" description="Helical" evidence="3">
    <location>
        <begin position="6"/>
        <end position="23"/>
    </location>
</feature>